<dbReference type="Proteomes" id="UP000188318">
    <property type="component" value="Unassembled WGS sequence"/>
</dbReference>
<evidence type="ECO:0000256" key="3">
    <source>
        <dbReference type="ARBA" id="ARBA00022692"/>
    </source>
</evidence>
<feature type="transmembrane region" description="Helical" evidence="9">
    <location>
        <begin position="940"/>
        <end position="968"/>
    </location>
</feature>
<feature type="transmembrane region" description="Helical" evidence="9">
    <location>
        <begin position="50"/>
        <end position="67"/>
    </location>
</feature>
<dbReference type="InterPro" id="IPR003593">
    <property type="entry name" value="AAA+_ATPase"/>
</dbReference>
<evidence type="ECO:0000256" key="2">
    <source>
        <dbReference type="ARBA" id="ARBA00022448"/>
    </source>
</evidence>
<feature type="transmembrane region" description="Helical" evidence="9">
    <location>
        <begin position="73"/>
        <end position="97"/>
    </location>
</feature>
<dbReference type="OMA" id="WISTNGT"/>
<dbReference type="InterPro" id="IPR044726">
    <property type="entry name" value="ABCC_6TM_D2"/>
</dbReference>
<feature type="transmembrane region" description="Helical" evidence="9">
    <location>
        <begin position="808"/>
        <end position="830"/>
    </location>
</feature>
<dbReference type="Pfam" id="PF00005">
    <property type="entry name" value="ABC_tran"/>
    <property type="match status" value="2"/>
</dbReference>
<evidence type="ECO:0000256" key="5">
    <source>
        <dbReference type="ARBA" id="ARBA00022840"/>
    </source>
</evidence>
<keyword evidence="5" id="KW-0067">ATP-binding</keyword>
<dbReference type="PROSITE" id="PS00211">
    <property type="entry name" value="ABC_TRANSPORTER_1"/>
    <property type="match status" value="2"/>
</dbReference>
<feature type="transmembrane region" description="Helical" evidence="9">
    <location>
        <begin position="850"/>
        <end position="867"/>
    </location>
</feature>
<evidence type="ECO:0000256" key="8">
    <source>
        <dbReference type="SAM" id="MobiDB-lite"/>
    </source>
</evidence>
<dbReference type="InterPro" id="IPR050173">
    <property type="entry name" value="ABC_transporter_C-like"/>
</dbReference>
<dbReference type="CDD" id="cd18580">
    <property type="entry name" value="ABC_6TM_ABCC_D2"/>
    <property type="match status" value="1"/>
</dbReference>
<dbReference type="VEuPathDB" id="FungiDB:ASPCADRAFT_129861"/>
<dbReference type="Gene3D" id="3.40.50.300">
    <property type="entry name" value="P-loop containing nucleotide triphosphate hydrolases"/>
    <property type="match status" value="2"/>
</dbReference>
<feature type="transmembrane region" description="Helical" evidence="9">
    <location>
        <begin position="248"/>
        <end position="272"/>
    </location>
</feature>
<dbReference type="GO" id="GO:0140359">
    <property type="term" value="F:ABC-type transporter activity"/>
    <property type="evidence" value="ECO:0007669"/>
    <property type="project" value="InterPro"/>
</dbReference>
<evidence type="ECO:0000259" key="10">
    <source>
        <dbReference type="PROSITE" id="PS50893"/>
    </source>
</evidence>
<keyword evidence="2" id="KW-0813">Transport</keyword>
<evidence type="ECO:0000259" key="11">
    <source>
        <dbReference type="PROSITE" id="PS50929"/>
    </source>
</evidence>
<sequence>MASLGLGNPWESGSLILSSIFLLALPRRLRVLLNSPKKSSSTGWISRQTLFALALLIIQLAVIAQLWSHQHDVNILIIFDNYISATAALGIVILAVLEHHRSAQPSSIIPAYLILSRLRDVCEILTGNCSSSCQLVNLRACLGGIWLALDPQLRDWIWYQTTSKPSTSEEAAGFLSRVFFCWISPVLKEGYNATLSLAGLPEIHNKLSSESLRMKAVGEWDSRVEAVTKWTLPFTLVRCLKDAFLSPIIPRLFVILFRYIQPIFMGAAIRFVRGSSEETDDGSWLILYAAGIYVGMAVSAAMYQHQINRLKIMVRGALIGLIHNQSLNISSTGSDSDAVTLMSSDVDSVESSGEIFHETWAQLLEVIVGTVLLAARIQWFALLPLIIIFGCSRMSAYVAKHLDGRQKAWNAATQERIATITASLGGIKSLKMMGMEDAIESRVSQLRDNELRMSEHLRWILVAYNASANALGIFAPVLTLIVYAMSSPRGGLRANEVFTSIALLAMVTHPANMVMTLIPRAVAVMAVFGRIQAYLVRPPVRHVREGLKSVSHAALMDNVSVQPASVPRPILQDVCLDVGKGEMVVCAGAVGSGKTTLAMALLGEAPLTSGSIHTASKTIAYCAQAPWLPSVTIREAISGGFDLDHVWYKTVLDACSLNPDLQALPAGDRTLIENNGINLSGGQRQRIALARAVYSRYDTLILDDPFSALDGAVAEHIVGKLLGPGGLFKASSTTVFLVSNSNKLLVLRGSKAYLQDPRSFQHDWTASATTEVTQPTDTRRKGPGQKHRLHEAADDVSRRMGDMAVYGYYLNAVGPANVLVMTGCTATYSFGLTFPQYILKWATESSSDKLHGYLALYATVSFMAWAATSGAMWSTQMKIAIRSGMVLHAQLLARVLRAPLAYFTETDIGATLNRFAQDITLIDKQLPPALANLNTQIFKLLMQVILILCVQPVMIMTVPICFLCVYILQRIYLRTSRQLRFLDLESRSQLYTNFLDTANGVTTIRAFGWQDKFTAANNQALDLSQKPFYLLLCLQCWLKVILDCLIAIVVVILMGLTVTYRSTTTGADIGLALNLIIVANTTLLRLVQNWTSLETSLGAIARLKSVQEYVPSEHRAWGTLEPDPQWPAGDVRMEDVSVSYSETSKLALKNISLHINPGQKLIVMGRTGSGKSTLMLSLLQLLPPKTGAIQIDHIDITRIPLPTLRQHGFIAVPQDGFNIPTATLRFNLDPYHTSTDESIVSALKRTHLWEKISTSCSSTPPDHKTPLLQSIDFLDRPMSSFLPLSAGQLQLFALCRTLLRVQASPSTKPIIILDEASSSLDPETEGILAEILREDLKEHTVIMIAHRVEGLMDVMRPGVDAIAMMQDGQIQKVEII</sequence>
<feature type="transmembrane region" description="Helical" evidence="9">
    <location>
        <begin position="12"/>
        <end position="29"/>
    </location>
</feature>
<keyword evidence="7 9" id="KW-0472">Membrane</keyword>
<feature type="domain" description="ABC transporter" evidence="10">
    <location>
        <begin position="1131"/>
        <end position="1375"/>
    </location>
</feature>
<dbReference type="Gene3D" id="1.20.1560.10">
    <property type="entry name" value="ABC transporter type 1, transmembrane domain"/>
    <property type="match status" value="2"/>
</dbReference>
<dbReference type="Pfam" id="PF00664">
    <property type="entry name" value="ABC_membrane"/>
    <property type="match status" value="2"/>
</dbReference>
<dbReference type="InterPro" id="IPR027417">
    <property type="entry name" value="P-loop_NTPase"/>
</dbReference>
<name>A0A1R3RQN8_ASPC5</name>
<dbReference type="GO" id="GO:0016020">
    <property type="term" value="C:membrane"/>
    <property type="evidence" value="ECO:0007669"/>
    <property type="project" value="UniProtKB-SubCell"/>
</dbReference>
<feature type="transmembrane region" description="Helical" evidence="9">
    <location>
        <begin position="284"/>
        <end position="303"/>
    </location>
</feature>
<evidence type="ECO:0000256" key="6">
    <source>
        <dbReference type="ARBA" id="ARBA00022989"/>
    </source>
</evidence>
<dbReference type="OrthoDB" id="4139357at2759"/>
<dbReference type="PANTHER" id="PTHR24223">
    <property type="entry name" value="ATP-BINDING CASSETTE SUB-FAMILY C"/>
    <property type="match status" value="1"/>
</dbReference>
<dbReference type="InterPro" id="IPR011527">
    <property type="entry name" value="ABC1_TM_dom"/>
</dbReference>
<keyword evidence="3 9" id="KW-0812">Transmembrane</keyword>
<protein>
    <recommendedName>
        <fullName evidence="14">ABC transporter</fullName>
    </recommendedName>
</protein>
<feature type="domain" description="ABC transmembrane type-1" evidence="11">
    <location>
        <begin position="252"/>
        <end position="523"/>
    </location>
</feature>
<evidence type="ECO:0008006" key="14">
    <source>
        <dbReference type="Google" id="ProtNLM"/>
    </source>
</evidence>
<keyword evidence="13" id="KW-1185">Reference proteome</keyword>
<feature type="domain" description="ABC transmembrane type-1" evidence="11">
    <location>
        <begin position="818"/>
        <end position="1095"/>
    </location>
</feature>
<feature type="region of interest" description="Disordered" evidence="8">
    <location>
        <begin position="769"/>
        <end position="790"/>
    </location>
</feature>
<proteinExistence type="predicted"/>
<dbReference type="InterPro" id="IPR017871">
    <property type="entry name" value="ABC_transporter-like_CS"/>
</dbReference>
<dbReference type="PANTHER" id="PTHR24223:SF345">
    <property type="entry name" value="ABC MULTIDRUG TRANSPORTER (EUROFUNG)"/>
    <property type="match status" value="1"/>
</dbReference>
<feature type="domain" description="ABC transporter" evidence="10">
    <location>
        <begin position="554"/>
        <end position="782"/>
    </location>
</feature>
<dbReference type="GO" id="GO:0016887">
    <property type="term" value="F:ATP hydrolysis activity"/>
    <property type="evidence" value="ECO:0007669"/>
    <property type="project" value="InterPro"/>
</dbReference>
<dbReference type="SMART" id="SM00382">
    <property type="entry name" value="AAA"/>
    <property type="match status" value="2"/>
</dbReference>
<dbReference type="EMBL" id="KV907498">
    <property type="protein sequence ID" value="OOF96792.1"/>
    <property type="molecule type" value="Genomic_DNA"/>
</dbReference>
<dbReference type="SUPFAM" id="SSF52540">
    <property type="entry name" value="P-loop containing nucleoside triphosphate hydrolases"/>
    <property type="match status" value="2"/>
</dbReference>
<organism evidence="12 13">
    <name type="scientific">Aspergillus carbonarius (strain ITEM 5010)</name>
    <dbReference type="NCBI Taxonomy" id="602072"/>
    <lineage>
        <taxon>Eukaryota</taxon>
        <taxon>Fungi</taxon>
        <taxon>Dikarya</taxon>
        <taxon>Ascomycota</taxon>
        <taxon>Pezizomycotina</taxon>
        <taxon>Eurotiomycetes</taxon>
        <taxon>Eurotiomycetidae</taxon>
        <taxon>Eurotiales</taxon>
        <taxon>Aspergillaceae</taxon>
        <taxon>Aspergillus</taxon>
        <taxon>Aspergillus subgen. Circumdati</taxon>
    </lineage>
</organism>
<evidence type="ECO:0000256" key="4">
    <source>
        <dbReference type="ARBA" id="ARBA00022741"/>
    </source>
</evidence>
<keyword evidence="4" id="KW-0547">Nucleotide-binding</keyword>
<dbReference type="STRING" id="602072.A0A1R3RQN8"/>
<gene>
    <name evidence="12" type="ORF">ASPCADRAFT_129861</name>
</gene>
<evidence type="ECO:0000256" key="7">
    <source>
        <dbReference type="ARBA" id="ARBA00023136"/>
    </source>
</evidence>
<evidence type="ECO:0000256" key="9">
    <source>
        <dbReference type="SAM" id="Phobius"/>
    </source>
</evidence>
<accession>A0A1R3RQN8</accession>
<evidence type="ECO:0000256" key="1">
    <source>
        <dbReference type="ARBA" id="ARBA00004141"/>
    </source>
</evidence>
<dbReference type="InterPro" id="IPR003439">
    <property type="entry name" value="ABC_transporter-like_ATP-bd"/>
</dbReference>
<reference evidence="13" key="1">
    <citation type="journal article" date="2017" name="Genome Biol.">
        <title>Comparative genomics reveals high biological diversity and specific adaptations in the industrially and medically important fungal genus Aspergillus.</title>
        <authorList>
            <person name="de Vries R.P."/>
            <person name="Riley R."/>
            <person name="Wiebenga A."/>
            <person name="Aguilar-Osorio G."/>
            <person name="Amillis S."/>
            <person name="Uchima C.A."/>
            <person name="Anderluh G."/>
            <person name="Asadollahi M."/>
            <person name="Askin M."/>
            <person name="Barry K."/>
            <person name="Battaglia E."/>
            <person name="Bayram O."/>
            <person name="Benocci T."/>
            <person name="Braus-Stromeyer S.A."/>
            <person name="Caldana C."/>
            <person name="Canovas D."/>
            <person name="Cerqueira G.C."/>
            <person name="Chen F."/>
            <person name="Chen W."/>
            <person name="Choi C."/>
            <person name="Clum A."/>
            <person name="Dos Santos R.A."/>
            <person name="Damasio A.R."/>
            <person name="Diallinas G."/>
            <person name="Emri T."/>
            <person name="Fekete E."/>
            <person name="Flipphi M."/>
            <person name="Freyberg S."/>
            <person name="Gallo A."/>
            <person name="Gournas C."/>
            <person name="Habgood R."/>
            <person name="Hainaut M."/>
            <person name="Harispe M.L."/>
            <person name="Henrissat B."/>
            <person name="Hilden K.S."/>
            <person name="Hope R."/>
            <person name="Hossain A."/>
            <person name="Karabika E."/>
            <person name="Karaffa L."/>
            <person name="Karanyi Z."/>
            <person name="Krasevec N."/>
            <person name="Kuo A."/>
            <person name="Kusch H."/>
            <person name="LaButti K."/>
            <person name="Lagendijk E.L."/>
            <person name="Lapidus A."/>
            <person name="Levasseur A."/>
            <person name="Lindquist E."/>
            <person name="Lipzen A."/>
            <person name="Logrieco A.F."/>
            <person name="MacCabe A."/>
            <person name="Maekelae M.R."/>
            <person name="Malavazi I."/>
            <person name="Melin P."/>
            <person name="Meyer V."/>
            <person name="Mielnichuk N."/>
            <person name="Miskei M."/>
            <person name="Molnar A.P."/>
            <person name="Mule G."/>
            <person name="Ngan C.Y."/>
            <person name="Orejas M."/>
            <person name="Orosz E."/>
            <person name="Ouedraogo J.P."/>
            <person name="Overkamp K.M."/>
            <person name="Park H.-S."/>
            <person name="Perrone G."/>
            <person name="Piumi F."/>
            <person name="Punt P.J."/>
            <person name="Ram A.F."/>
            <person name="Ramon A."/>
            <person name="Rauscher S."/>
            <person name="Record E."/>
            <person name="Riano-Pachon D.M."/>
            <person name="Robert V."/>
            <person name="Roehrig J."/>
            <person name="Ruller R."/>
            <person name="Salamov A."/>
            <person name="Salih N.S."/>
            <person name="Samson R.A."/>
            <person name="Sandor E."/>
            <person name="Sanguinetti M."/>
            <person name="Schuetze T."/>
            <person name="Sepcic K."/>
            <person name="Shelest E."/>
            <person name="Sherlock G."/>
            <person name="Sophianopoulou V."/>
            <person name="Squina F.M."/>
            <person name="Sun H."/>
            <person name="Susca A."/>
            <person name="Todd R.B."/>
            <person name="Tsang A."/>
            <person name="Unkles S.E."/>
            <person name="van de Wiele N."/>
            <person name="van Rossen-Uffink D."/>
            <person name="Oliveira J.V."/>
            <person name="Vesth T.C."/>
            <person name="Visser J."/>
            <person name="Yu J.-H."/>
            <person name="Zhou M."/>
            <person name="Andersen M.R."/>
            <person name="Archer D.B."/>
            <person name="Baker S.E."/>
            <person name="Benoit I."/>
            <person name="Brakhage A.A."/>
            <person name="Braus G.H."/>
            <person name="Fischer R."/>
            <person name="Frisvad J.C."/>
            <person name="Goldman G.H."/>
            <person name="Houbraken J."/>
            <person name="Oakley B."/>
            <person name="Pocsi I."/>
            <person name="Scazzocchio C."/>
            <person name="Seiboth B."/>
            <person name="vanKuyk P.A."/>
            <person name="Wortman J."/>
            <person name="Dyer P.S."/>
            <person name="Grigoriev I.V."/>
        </authorList>
    </citation>
    <scope>NUCLEOTIDE SEQUENCE [LARGE SCALE GENOMIC DNA]</scope>
    <source>
        <strain evidence="13">ITEM 5010</strain>
    </source>
</reference>
<feature type="transmembrane region" description="Helical" evidence="9">
    <location>
        <begin position="459"/>
        <end position="482"/>
    </location>
</feature>
<dbReference type="PROSITE" id="PS50893">
    <property type="entry name" value="ABC_TRANSPORTER_2"/>
    <property type="match status" value="2"/>
</dbReference>
<dbReference type="PROSITE" id="PS50929">
    <property type="entry name" value="ABC_TM1F"/>
    <property type="match status" value="2"/>
</dbReference>
<keyword evidence="6 9" id="KW-1133">Transmembrane helix</keyword>
<dbReference type="FunFam" id="1.20.1560.10:FF:000066">
    <property type="entry name" value="ABC multidrug transporter (Eurofung)"/>
    <property type="match status" value="1"/>
</dbReference>
<dbReference type="GO" id="GO:0005524">
    <property type="term" value="F:ATP binding"/>
    <property type="evidence" value="ECO:0007669"/>
    <property type="project" value="UniProtKB-KW"/>
</dbReference>
<dbReference type="InterPro" id="IPR036640">
    <property type="entry name" value="ABC1_TM_sf"/>
</dbReference>
<comment type="subcellular location">
    <subcellularLocation>
        <location evidence="1">Membrane</location>
        <topology evidence="1">Multi-pass membrane protein</topology>
    </subcellularLocation>
</comment>
<dbReference type="SUPFAM" id="SSF90123">
    <property type="entry name" value="ABC transporter transmembrane region"/>
    <property type="match status" value="2"/>
</dbReference>
<evidence type="ECO:0000313" key="12">
    <source>
        <dbReference type="EMBL" id="OOF96792.1"/>
    </source>
</evidence>
<evidence type="ECO:0000313" key="13">
    <source>
        <dbReference type="Proteomes" id="UP000188318"/>
    </source>
</evidence>